<dbReference type="AlphaFoldDB" id="A0A6G6WIG7"/>
<keyword evidence="1" id="KW-0378">Hydrolase</keyword>
<evidence type="ECO:0000313" key="4">
    <source>
        <dbReference type="Proteomes" id="UP000502996"/>
    </source>
</evidence>
<proteinExistence type="predicted"/>
<dbReference type="Gene3D" id="3.20.20.70">
    <property type="entry name" value="Aldolase class I"/>
    <property type="match status" value="1"/>
</dbReference>
<dbReference type="EMBL" id="CP049257">
    <property type="protein sequence ID" value="QIG44885.1"/>
    <property type="molecule type" value="Genomic_DNA"/>
</dbReference>
<dbReference type="InterPro" id="IPR017853">
    <property type="entry name" value="GH"/>
</dbReference>
<dbReference type="KEGG" id="nano:G5V58_20775"/>
<dbReference type="GO" id="GO:0016052">
    <property type="term" value="P:carbohydrate catabolic process"/>
    <property type="evidence" value="ECO:0007669"/>
    <property type="project" value="InterPro"/>
</dbReference>
<dbReference type="CDD" id="cd14791">
    <property type="entry name" value="GH36"/>
    <property type="match status" value="1"/>
</dbReference>
<dbReference type="SUPFAM" id="SSF51445">
    <property type="entry name" value="(Trans)glycosidases"/>
    <property type="match status" value="1"/>
</dbReference>
<evidence type="ECO:0000256" key="2">
    <source>
        <dbReference type="ARBA" id="ARBA00023295"/>
    </source>
</evidence>
<dbReference type="InterPro" id="IPR013785">
    <property type="entry name" value="Aldolase_TIM"/>
</dbReference>
<dbReference type="Proteomes" id="UP000502996">
    <property type="component" value="Chromosome"/>
</dbReference>
<organism evidence="3 4">
    <name type="scientific">Nocardioides anomalus</name>
    <dbReference type="NCBI Taxonomy" id="2712223"/>
    <lineage>
        <taxon>Bacteria</taxon>
        <taxon>Bacillati</taxon>
        <taxon>Actinomycetota</taxon>
        <taxon>Actinomycetes</taxon>
        <taxon>Propionibacteriales</taxon>
        <taxon>Nocardioidaceae</taxon>
        <taxon>Nocardioides</taxon>
    </lineage>
</organism>
<dbReference type="InterPro" id="IPR002252">
    <property type="entry name" value="Glyco_hydro_36"/>
</dbReference>
<accession>A0A6G6WIG7</accession>
<gene>
    <name evidence="3" type="ORF">G5V58_20775</name>
</gene>
<dbReference type="InterPro" id="IPR050985">
    <property type="entry name" value="Alpha-glycosidase_related"/>
</dbReference>
<dbReference type="PANTHER" id="PTHR43053">
    <property type="entry name" value="GLYCOSIDASE FAMILY 31"/>
    <property type="match status" value="1"/>
</dbReference>
<protein>
    <submittedName>
        <fullName evidence="3">Alpha-galactosidase</fullName>
    </submittedName>
</protein>
<evidence type="ECO:0000313" key="3">
    <source>
        <dbReference type="EMBL" id="QIG44885.1"/>
    </source>
</evidence>
<keyword evidence="4" id="KW-1185">Reference proteome</keyword>
<reference evidence="3 4" key="1">
    <citation type="submission" date="2020-02" db="EMBL/GenBank/DDBJ databases">
        <title>Full genome sequence of Nocardioides sp. R-3366.</title>
        <authorList>
            <person name="Im W.-T."/>
        </authorList>
    </citation>
    <scope>NUCLEOTIDE SEQUENCE [LARGE SCALE GENOMIC DNA]</scope>
    <source>
        <strain evidence="3 4">R-3366</strain>
    </source>
</reference>
<sequence>MTEVVDEVRVDVSTARVYAEGWQSWSPAGWHPVTADGPRPEQEWQHLMRFRPGTPVAERGLQGEGLLVLDPGDGAPVRRYATSDLTGVPTLHATLDGTSVVVRSSGPVDVSEHETGPAALAAYGDQLAVPLAAPPTVWCSWYRFFEEVTADDVLEALRSFDPHDLTVDLVLVDDGWSPGLGEGLRPAERFGSLERVVDEVRGSGRRAGLWLAPFLVGAETTLAREHPDWLTGPAGYNWRQDLVGLDLTHPAVRDLLADHVRRLVGLGVDYLKLDFLYAGALAGEAAYRSGLELIREAAGPDVLLVGCGAPLLPSVGLVDVMRVSPDTFHEGGEDGSTGLRGLPPLEARDWQQGRLWVNDPDCVVARPSYALREEWAEAAARLGGLRSFSDRVSELDAWGLDAVRALLARGGSAEPLT</sequence>
<keyword evidence="2" id="KW-0326">Glycosidase</keyword>
<evidence type="ECO:0000256" key="1">
    <source>
        <dbReference type="ARBA" id="ARBA00022801"/>
    </source>
</evidence>
<dbReference type="Pfam" id="PF02065">
    <property type="entry name" value="Melibiase"/>
    <property type="match status" value="1"/>
</dbReference>
<dbReference type="GO" id="GO:0004557">
    <property type="term" value="F:alpha-galactosidase activity"/>
    <property type="evidence" value="ECO:0007669"/>
    <property type="project" value="InterPro"/>
</dbReference>
<dbReference type="RefSeq" id="WP_165236872.1">
    <property type="nucleotide sequence ID" value="NZ_CP049257.1"/>
</dbReference>
<name>A0A6G6WIG7_9ACTN</name>
<dbReference type="PANTHER" id="PTHR43053:SF3">
    <property type="entry name" value="ALPHA-GALACTOSIDASE C-RELATED"/>
    <property type="match status" value="1"/>
</dbReference>